<evidence type="ECO:0008006" key="3">
    <source>
        <dbReference type="Google" id="ProtNLM"/>
    </source>
</evidence>
<keyword evidence="2" id="KW-1185">Reference proteome</keyword>
<accession>A0ABF7REY0</accession>
<proteinExistence type="predicted"/>
<dbReference type="Proteomes" id="UP000053470">
    <property type="component" value="Unassembled WGS sequence"/>
</dbReference>
<sequence length="102" mass="10822">MLVHNSGFAPNFPEQMAMDCRPRCGACCIAPSISSPIPGMPHGKPAGVRCVQLDADDRCRIFGRPDRPAVCASLRPEPDMCGASAAHAMRFLTRLEAATAAP</sequence>
<reference evidence="1" key="2">
    <citation type="submission" date="2022-04" db="EMBL/GenBank/DDBJ databases">
        <title>Genomic draft of R. solanacearum strain IPO1609, a phylotype IIB1/biovar 2/race 3 strain isolated from potato in Europe.</title>
        <authorList>
            <person name="Boucher C."/>
            <person name="Carrere S."/>
            <person name="Dossat C."/>
            <person name="Elbaz M."/>
            <person name="Genin S."/>
            <person name="Gouzy J."/>
            <person name="Prior P."/>
            <person name="Segurens B."/>
            <person name="Wincker P."/>
        </authorList>
    </citation>
    <scope>NUCLEOTIDE SEQUENCE</scope>
    <source>
        <strain evidence="1">IPO1609</strain>
    </source>
</reference>
<dbReference type="Pfam" id="PF03692">
    <property type="entry name" value="CxxCxxCC"/>
    <property type="match status" value="1"/>
</dbReference>
<dbReference type="PANTHER" id="PTHR36931:SF1">
    <property type="entry name" value="UPF0153 PROTEIN YEIW"/>
    <property type="match status" value="1"/>
</dbReference>
<evidence type="ECO:0000313" key="2">
    <source>
        <dbReference type="Proteomes" id="UP000053470"/>
    </source>
</evidence>
<dbReference type="EMBL" id="LN651282">
    <property type="protein sequence ID" value="CEJ20133.1"/>
    <property type="molecule type" value="Genomic_DNA"/>
</dbReference>
<name>A0ABF7REY0_RALSL</name>
<organism evidence="1 2">
    <name type="scientific">Ralstonia solanacearum IPO1609</name>
    <dbReference type="NCBI Taxonomy" id="564066"/>
    <lineage>
        <taxon>Bacteria</taxon>
        <taxon>Pseudomonadati</taxon>
        <taxon>Pseudomonadota</taxon>
        <taxon>Betaproteobacteria</taxon>
        <taxon>Burkholderiales</taxon>
        <taxon>Burkholderiaceae</taxon>
        <taxon>Ralstonia</taxon>
        <taxon>Ralstonia solanacearum species complex</taxon>
    </lineage>
</organism>
<reference evidence="1" key="1">
    <citation type="submission" date="2014-11" db="EMBL/GenBank/DDBJ databases">
        <authorList>
            <person name="Genoscope - CEA"/>
        </authorList>
    </citation>
    <scope>NUCLEOTIDE SEQUENCE</scope>
    <source>
        <strain evidence="1">IPO1609</strain>
    </source>
</reference>
<protein>
    <recommendedName>
        <fullName evidence="3">YkgJ family cysteine cluster protein</fullName>
    </recommendedName>
</protein>
<gene>
    <name evidence="1" type="ORF">RSIPO_02301</name>
</gene>
<dbReference type="PANTHER" id="PTHR36931">
    <property type="entry name" value="UPF0153 PROTEIN YEIW"/>
    <property type="match status" value="1"/>
</dbReference>
<dbReference type="AlphaFoldDB" id="A0ABF7REY0"/>
<dbReference type="InterPro" id="IPR052572">
    <property type="entry name" value="UPF0153_domain"/>
</dbReference>
<dbReference type="InterPro" id="IPR005358">
    <property type="entry name" value="Puta_zinc/iron-chelating_dom"/>
</dbReference>
<evidence type="ECO:0000313" key="1">
    <source>
        <dbReference type="EMBL" id="CEJ20133.1"/>
    </source>
</evidence>